<evidence type="ECO:0000313" key="17">
    <source>
        <dbReference type="EMBL" id="OGK55118.1"/>
    </source>
</evidence>
<evidence type="ECO:0000256" key="3">
    <source>
        <dbReference type="ARBA" id="ARBA00005174"/>
    </source>
</evidence>
<keyword evidence="9 15" id="KW-0067">ATP-binding</keyword>
<dbReference type="InterPro" id="IPR011761">
    <property type="entry name" value="ATP-grasp"/>
</dbReference>
<dbReference type="FunFam" id="3.30.470.20:FF:000018">
    <property type="entry name" value="Trifunctional purine biosynthetic protein adenosine-3"/>
    <property type="match status" value="1"/>
</dbReference>
<evidence type="ECO:0000256" key="13">
    <source>
        <dbReference type="ARBA" id="ARBA00042864"/>
    </source>
</evidence>
<comment type="caution">
    <text evidence="17">The sequence shown here is derived from an EMBL/GenBank/DDBJ whole genome shotgun (WGS) entry which is preliminary data.</text>
</comment>
<dbReference type="PROSITE" id="PS00184">
    <property type="entry name" value="GARS"/>
    <property type="match status" value="1"/>
</dbReference>
<dbReference type="GO" id="GO:0046872">
    <property type="term" value="F:metal ion binding"/>
    <property type="evidence" value="ECO:0007669"/>
    <property type="project" value="UniProtKB-KW"/>
</dbReference>
<dbReference type="InterPro" id="IPR020561">
    <property type="entry name" value="PRibGlycinamid_synth_ATP-grasp"/>
</dbReference>
<dbReference type="GO" id="GO:0005524">
    <property type="term" value="F:ATP binding"/>
    <property type="evidence" value="ECO:0007669"/>
    <property type="project" value="UniProtKB-UniRule"/>
</dbReference>
<comment type="catalytic activity">
    <reaction evidence="14">
        <text>5-phospho-beta-D-ribosylamine + glycine + ATP = N(1)-(5-phospho-beta-D-ribosyl)glycinamide + ADP + phosphate + H(+)</text>
        <dbReference type="Rhea" id="RHEA:17453"/>
        <dbReference type="ChEBI" id="CHEBI:15378"/>
        <dbReference type="ChEBI" id="CHEBI:30616"/>
        <dbReference type="ChEBI" id="CHEBI:43474"/>
        <dbReference type="ChEBI" id="CHEBI:57305"/>
        <dbReference type="ChEBI" id="CHEBI:58681"/>
        <dbReference type="ChEBI" id="CHEBI:143788"/>
        <dbReference type="ChEBI" id="CHEBI:456216"/>
        <dbReference type="EC" id="6.3.4.13"/>
    </reaction>
</comment>
<dbReference type="InterPro" id="IPR020562">
    <property type="entry name" value="PRibGlycinamide_synth_N"/>
</dbReference>
<dbReference type="UniPathway" id="UPA00074">
    <property type="reaction ID" value="UER00125"/>
</dbReference>
<evidence type="ECO:0000256" key="12">
    <source>
        <dbReference type="ARBA" id="ARBA00042242"/>
    </source>
</evidence>
<keyword evidence="7 15" id="KW-0547">Nucleotide-binding</keyword>
<keyword evidence="6" id="KW-0479">Metal-binding</keyword>
<dbReference type="NCBIfam" id="TIGR00877">
    <property type="entry name" value="purD"/>
    <property type="match status" value="1"/>
</dbReference>
<evidence type="ECO:0000256" key="2">
    <source>
        <dbReference type="ARBA" id="ARBA00001946"/>
    </source>
</evidence>
<dbReference type="PROSITE" id="PS50975">
    <property type="entry name" value="ATP_GRASP"/>
    <property type="match status" value="1"/>
</dbReference>
<proteinExistence type="inferred from homology"/>
<evidence type="ECO:0000256" key="5">
    <source>
        <dbReference type="ARBA" id="ARBA00022598"/>
    </source>
</evidence>
<dbReference type="SUPFAM" id="SSF56059">
    <property type="entry name" value="Glutathione synthetase ATP-binding domain-like"/>
    <property type="match status" value="1"/>
</dbReference>
<evidence type="ECO:0000256" key="4">
    <source>
        <dbReference type="ARBA" id="ARBA00013255"/>
    </source>
</evidence>
<dbReference type="FunFam" id="3.40.50.20:FF:000006">
    <property type="entry name" value="Phosphoribosylamine--glycine ligase, chloroplastic"/>
    <property type="match status" value="1"/>
</dbReference>
<dbReference type="HAMAP" id="MF_00138">
    <property type="entry name" value="GARS"/>
    <property type="match status" value="1"/>
</dbReference>
<evidence type="ECO:0000256" key="11">
    <source>
        <dbReference type="ARBA" id="ARBA00038345"/>
    </source>
</evidence>
<comment type="pathway">
    <text evidence="3 14">Purine metabolism; IMP biosynthesis via de novo pathway; N(1)-(5-phospho-D-ribosyl)glycinamide from 5-phospho-alpha-D-ribose 1-diphosphate: step 2/2.</text>
</comment>
<evidence type="ECO:0000313" key="18">
    <source>
        <dbReference type="Proteomes" id="UP000177418"/>
    </source>
</evidence>
<evidence type="ECO:0000256" key="15">
    <source>
        <dbReference type="PROSITE-ProRule" id="PRU00409"/>
    </source>
</evidence>
<dbReference type="SUPFAM" id="SSF51246">
    <property type="entry name" value="Rudiment single hybrid motif"/>
    <property type="match status" value="1"/>
</dbReference>
<dbReference type="EC" id="6.3.4.13" evidence="4 14"/>
<dbReference type="GO" id="GO:0006189">
    <property type="term" value="P:'de novo' IMP biosynthetic process"/>
    <property type="evidence" value="ECO:0007669"/>
    <property type="project" value="UniProtKB-UniRule"/>
</dbReference>
<evidence type="ECO:0000259" key="16">
    <source>
        <dbReference type="PROSITE" id="PS50975"/>
    </source>
</evidence>
<dbReference type="InterPro" id="IPR020560">
    <property type="entry name" value="PRibGlycinamide_synth_C-dom"/>
</dbReference>
<keyword evidence="8 14" id="KW-0658">Purine biosynthesis</keyword>
<keyword evidence="10" id="KW-0464">Manganese</keyword>
<dbReference type="Proteomes" id="UP000177418">
    <property type="component" value="Unassembled WGS sequence"/>
</dbReference>
<accession>A0A1F7JHP0</accession>
<comment type="cofactor">
    <cofactor evidence="1">
        <name>Mn(2+)</name>
        <dbReference type="ChEBI" id="CHEBI:29035"/>
    </cofactor>
</comment>
<evidence type="ECO:0000256" key="14">
    <source>
        <dbReference type="HAMAP-Rule" id="MF_00138"/>
    </source>
</evidence>
<dbReference type="GO" id="GO:0004637">
    <property type="term" value="F:phosphoribosylamine-glycine ligase activity"/>
    <property type="evidence" value="ECO:0007669"/>
    <property type="project" value="UniProtKB-UniRule"/>
</dbReference>
<evidence type="ECO:0000256" key="7">
    <source>
        <dbReference type="ARBA" id="ARBA00022741"/>
    </source>
</evidence>
<dbReference type="InterPro" id="IPR013815">
    <property type="entry name" value="ATP_grasp_subdomain_1"/>
</dbReference>
<dbReference type="InterPro" id="IPR016185">
    <property type="entry name" value="PreATP-grasp_dom_sf"/>
</dbReference>
<organism evidence="17 18">
    <name type="scientific">Candidatus Roizmanbacteria bacterium RIFCSPLOWO2_02_FULL_36_11</name>
    <dbReference type="NCBI Taxonomy" id="1802071"/>
    <lineage>
        <taxon>Bacteria</taxon>
        <taxon>Candidatus Roizmaniibacteriota</taxon>
    </lineage>
</organism>
<dbReference type="SMART" id="SM01210">
    <property type="entry name" value="GARS_C"/>
    <property type="match status" value="1"/>
</dbReference>
<dbReference type="Gene3D" id="3.30.1490.20">
    <property type="entry name" value="ATP-grasp fold, A domain"/>
    <property type="match status" value="1"/>
</dbReference>
<evidence type="ECO:0000256" key="10">
    <source>
        <dbReference type="ARBA" id="ARBA00023211"/>
    </source>
</evidence>
<dbReference type="Gene3D" id="3.30.470.20">
    <property type="entry name" value="ATP-grasp fold, B domain"/>
    <property type="match status" value="1"/>
</dbReference>
<dbReference type="PANTHER" id="PTHR43472">
    <property type="entry name" value="PHOSPHORIBOSYLAMINE--GLYCINE LIGASE"/>
    <property type="match status" value="1"/>
</dbReference>
<sequence length="438" mass="48139">MSLKKTVLIIGSGGREHALGWKFAQSSFVEKIYFAPGNGGTGDIGDNVTIDVTDNDKLVIFAKEKRIDLTFVGPEIPLVNGIVDEFEKEGLKIFGPNKEGAQLEGSKVFACDFMERHGIPYPRSFTFMNPDEAKKKLKKIGVKKSVIKANGLAAGKGVILPESERHAFDAIDDIMNKKIFGTAGNKVIIQDRIEGPEVSIIAFTDGKTVIPLVPSQDHKRIFDNDKGPNTGGMGAYAPVPFITSQDLKVIQKTILEPTIQGLRQEKIIYKGVLYAGLMMTRNGPKVLEYNVRFGDPETEPLMLLLDSDLYELSMACINGNLKSDLVKTKPGASVCVVIAAPGYPGSYKTGQTINGLNNINKSNVTIFHAGTKRENNNILTSGGRVLGITSYSTNIQKACDDIYNHVLQYPFNKKSIYFPGMHYRHDIGWQALKYDKSN</sequence>
<evidence type="ECO:0000256" key="1">
    <source>
        <dbReference type="ARBA" id="ARBA00001936"/>
    </source>
</evidence>
<keyword evidence="5 14" id="KW-0436">Ligase</keyword>
<dbReference type="InterPro" id="IPR011054">
    <property type="entry name" value="Rudment_hybrid_motif"/>
</dbReference>
<name>A0A1F7JHP0_9BACT</name>
<feature type="domain" description="ATP-grasp" evidence="16">
    <location>
        <begin position="111"/>
        <end position="318"/>
    </location>
</feature>
<dbReference type="PANTHER" id="PTHR43472:SF1">
    <property type="entry name" value="PHOSPHORIBOSYLAMINE--GLYCINE LIGASE, CHLOROPLASTIC"/>
    <property type="match status" value="1"/>
</dbReference>
<evidence type="ECO:0000256" key="8">
    <source>
        <dbReference type="ARBA" id="ARBA00022755"/>
    </source>
</evidence>
<dbReference type="FunFam" id="3.90.600.10:FF:000001">
    <property type="entry name" value="Trifunctional purine biosynthetic protein adenosine-3"/>
    <property type="match status" value="1"/>
</dbReference>
<dbReference type="InterPro" id="IPR000115">
    <property type="entry name" value="PRibGlycinamide_synth"/>
</dbReference>
<reference evidence="17 18" key="1">
    <citation type="journal article" date="2016" name="Nat. Commun.">
        <title>Thousands of microbial genomes shed light on interconnected biogeochemical processes in an aquifer system.</title>
        <authorList>
            <person name="Anantharaman K."/>
            <person name="Brown C.T."/>
            <person name="Hug L.A."/>
            <person name="Sharon I."/>
            <person name="Castelle C.J."/>
            <person name="Probst A.J."/>
            <person name="Thomas B.C."/>
            <person name="Singh A."/>
            <person name="Wilkins M.J."/>
            <person name="Karaoz U."/>
            <person name="Brodie E.L."/>
            <person name="Williams K.H."/>
            <person name="Hubbard S.S."/>
            <person name="Banfield J.F."/>
        </authorList>
    </citation>
    <scope>NUCLEOTIDE SEQUENCE [LARGE SCALE GENOMIC DNA]</scope>
</reference>
<dbReference type="SUPFAM" id="SSF52440">
    <property type="entry name" value="PreATP-grasp domain"/>
    <property type="match status" value="1"/>
</dbReference>
<evidence type="ECO:0000256" key="6">
    <source>
        <dbReference type="ARBA" id="ARBA00022723"/>
    </source>
</evidence>
<comment type="cofactor">
    <cofactor evidence="2">
        <name>Mg(2+)</name>
        <dbReference type="ChEBI" id="CHEBI:18420"/>
    </cofactor>
</comment>
<dbReference type="Pfam" id="PF02844">
    <property type="entry name" value="GARS_N"/>
    <property type="match status" value="1"/>
</dbReference>
<evidence type="ECO:0000256" key="9">
    <source>
        <dbReference type="ARBA" id="ARBA00022840"/>
    </source>
</evidence>
<dbReference type="AlphaFoldDB" id="A0A1F7JHP0"/>
<dbReference type="EMBL" id="MGAV01000011">
    <property type="protein sequence ID" value="OGK55118.1"/>
    <property type="molecule type" value="Genomic_DNA"/>
</dbReference>
<dbReference type="Gene3D" id="3.90.600.10">
    <property type="entry name" value="Phosphoribosylglycinamide synthetase, C-terminal domain"/>
    <property type="match status" value="1"/>
</dbReference>
<comment type="similarity">
    <text evidence="11 14">Belongs to the GARS family.</text>
</comment>
<dbReference type="Pfam" id="PF01071">
    <property type="entry name" value="GARS_A"/>
    <property type="match status" value="1"/>
</dbReference>
<dbReference type="InterPro" id="IPR037123">
    <property type="entry name" value="PRibGlycinamide_synth_C_sf"/>
</dbReference>
<dbReference type="Gene3D" id="3.40.50.20">
    <property type="match status" value="1"/>
</dbReference>
<dbReference type="GO" id="GO:0009113">
    <property type="term" value="P:purine nucleobase biosynthetic process"/>
    <property type="evidence" value="ECO:0007669"/>
    <property type="project" value="InterPro"/>
</dbReference>
<dbReference type="SMART" id="SM01209">
    <property type="entry name" value="GARS_A"/>
    <property type="match status" value="1"/>
</dbReference>
<protein>
    <recommendedName>
        <fullName evidence="4 14">Phosphoribosylamine--glycine ligase</fullName>
        <ecNumber evidence="4 14">6.3.4.13</ecNumber>
    </recommendedName>
    <alternativeName>
        <fullName evidence="14">GARS</fullName>
    </alternativeName>
    <alternativeName>
        <fullName evidence="12 14">Glycinamide ribonucleotide synthetase</fullName>
    </alternativeName>
    <alternativeName>
        <fullName evidence="13 14">Phosphoribosylglycinamide synthetase</fullName>
    </alternativeName>
</protein>
<dbReference type="Pfam" id="PF02843">
    <property type="entry name" value="GARS_C"/>
    <property type="match status" value="1"/>
</dbReference>
<dbReference type="InterPro" id="IPR020559">
    <property type="entry name" value="PRibGlycinamide_synth_CS"/>
</dbReference>
<gene>
    <name evidence="14" type="primary">purD</name>
    <name evidence="17" type="ORF">A3H78_04000</name>
</gene>